<evidence type="ECO:0000256" key="1">
    <source>
        <dbReference type="ARBA" id="ARBA00001968"/>
    </source>
</evidence>
<keyword evidence="7" id="KW-0479">Metal-binding</keyword>
<comment type="cofactor">
    <cofactor evidence="1 7">
        <name>a divalent metal cation</name>
        <dbReference type="ChEBI" id="CHEBI:60240"/>
    </cofactor>
</comment>
<gene>
    <name evidence="9" type="ORF">MG3_00701</name>
</gene>
<dbReference type="GO" id="GO:0003723">
    <property type="term" value="F:RNA binding"/>
    <property type="evidence" value="ECO:0007669"/>
    <property type="project" value="UniProtKB-KW"/>
</dbReference>
<keyword evidence="7" id="KW-0547">Nucleotide-binding</keyword>
<dbReference type="AlphaFoldDB" id="A0AB34Q1E9"/>
<proteinExistence type="inferred from homology"/>
<comment type="similarity">
    <text evidence="2 7">Belongs to the DXO/Dom3Z family.</text>
</comment>
<dbReference type="GO" id="GO:0046872">
    <property type="term" value="F:metal ion binding"/>
    <property type="evidence" value="ECO:0007669"/>
    <property type="project" value="UniProtKB-KW"/>
</dbReference>
<keyword evidence="7" id="KW-0378">Hydrolase</keyword>
<comment type="catalytic activity">
    <reaction evidence="5">
        <text>a 5'-end triphospho-ribonucleoside in mRNA + H2O = a 5'-end phospho-ribonucleoside in mRNA + diphosphate + H(+)</text>
        <dbReference type="Rhea" id="RHEA:78683"/>
        <dbReference type="Rhea" id="RHEA-COMP:15692"/>
        <dbReference type="Rhea" id="RHEA-COMP:17164"/>
        <dbReference type="ChEBI" id="CHEBI:15377"/>
        <dbReference type="ChEBI" id="CHEBI:15378"/>
        <dbReference type="ChEBI" id="CHEBI:33019"/>
        <dbReference type="ChEBI" id="CHEBI:138282"/>
        <dbReference type="ChEBI" id="CHEBI:167618"/>
    </reaction>
    <physiologicalReaction direction="left-to-right" evidence="5">
        <dbReference type="Rhea" id="RHEA:78684"/>
    </physiologicalReaction>
</comment>
<evidence type="ECO:0000313" key="9">
    <source>
        <dbReference type="EMBL" id="KGR21694.1"/>
    </source>
</evidence>
<sequence length="391" mass="45689">MAKSLPLNSRSKTTALKQPRELFSYARDIDGKYVYDDPENSLSYYYLPDSTIDTGIDLQGGYSKFKKIPDEQNLADFNSLLKAIIKYETSEGKKISSDIITFREIMTKILSLPYNLTDPIDLYVVPFDGQLFIKSDDELDMKRRKEQEVRMKQTNTVERYDYMKRCEYVGYKFETIATIPKPWSQVSRSQIENRNKKVVNNYEQYLSVIRTGIGNVKLVLAGEIDCCWDYLPDEQNKKLNHYVELKTSRIIENNSQVVSFEQKLFKAWCQCFLMGVTKIIYGFRDNNLILKNVELFNTEEIPILIKNNPLTNAATEKKINCTNALKWYGAVVDWLNTTVDKKDETKSYRLKYDPVRKSFTLSETESETNEKLRNGELLTPEFTEWRQSLKK</sequence>
<dbReference type="GO" id="GO:0000166">
    <property type="term" value="F:nucleotide binding"/>
    <property type="evidence" value="ECO:0007669"/>
    <property type="project" value="UniProtKB-KW"/>
</dbReference>
<dbReference type="EMBL" id="AJIX01000003">
    <property type="protein sequence ID" value="KGR21694.1"/>
    <property type="molecule type" value="Genomic_DNA"/>
</dbReference>
<dbReference type="SMR" id="A0AB34Q1E9"/>
<dbReference type="Pfam" id="PF08652">
    <property type="entry name" value="RAI1"/>
    <property type="match status" value="1"/>
</dbReference>
<evidence type="ECO:0000256" key="3">
    <source>
        <dbReference type="ARBA" id="ARBA00022722"/>
    </source>
</evidence>
<comment type="catalytic activity">
    <reaction evidence="4">
        <text>a 5'-end (N(7)-methyl 5'-triphosphoguanosine)-ribonucleoside-ribonucleotide in mRNA + H2O = a (N(7)-methyl 5'-triphosphoguanosine)-nucleoside + a 5'-end phospho-ribonucleoside in mRNA + H(+)</text>
        <dbReference type="Rhea" id="RHEA:66928"/>
        <dbReference type="Rhea" id="RHEA-COMP:15692"/>
        <dbReference type="Rhea" id="RHEA-COMP:17313"/>
        <dbReference type="ChEBI" id="CHEBI:15377"/>
        <dbReference type="ChEBI" id="CHEBI:15378"/>
        <dbReference type="ChEBI" id="CHEBI:138282"/>
        <dbReference type="ChEBI" id="CHEBI:172876"/>
        <dbReference type="ChEBI" id="CHEBI:172877"/>
    </reaction>
    <physiologicalReaction direction="left-to-right" evidence="4">
        <dbReference type="Rhea" id="RHEA:66929"/>
    </physiologicalReaction>
</comment>
<dbReference type="GO" id="GO:0000956">
    <property type="term" value="P:nuclear-transcribed mRNA catabolic process"/>
    <property type="evidence" value="ECO:0007669"/>
    <property type="project" value="TreeGrafter"/>
</dbReference>
<dbReference type="Proteomes" id="UP000030161">
    <property type="component" value="Unassembled WGS sequence"/>
</dbReference>
<comment type="subcellular location">
    <subcellularLocation>
        <location evidence="7">Nucleus</location>
    </subcellularLocation>
</comment>
<evidence type="ECO:0000256" key="7">
    <source>
        <dbReference type="RuleBase" id="RU367113"/>
    </source>
</evidence>
<evidence type="ECO:0000256" key="2">
    <source>
        <dbReference type="ARBA" id="ARBA00006562"/>
    </source>
</evidence>
<dbReference type="GO" id="GO:0004518">
    <property type="term" value="F:nuclease activity"/>
    <property type="evidence" value="ECO:0007669"/>
    <property type="project" value="UniProtKB-KW"/>
</dbReference>
<organism evidence="9 10">
    <name type="scientific">Candida albicans P78048</name>
    <dbReference type="NCBI Taxonomy" id="1094989"/>
    <lineage>
        <taxon>Eukaryota</taxon>
        <taxon>Fungi</taxon>
        <taxon>Dikarya</taxon>
        <taxon>Ascomycota</taxon>
        <taxon>Saccharomycotina</taxon>
        <taxon>Pichiomycetes</taxon>
        <taxon>Debaryomycetaceae</taxon>
        <taxon>Candida/Lodderomyces clade</taxon>
        <taxon>Candida</taxon>
    </lineage>
</organism>
<evidence type="ECO:0000313" key="10">
    <source>
        <dbReference type="Proteomes" id="UP000030161"/>
    </source>
</evidence>
<keyword evidence="7" id="KW-0694">RNA-binding</keyword>
<name>A0AB34Q1E9_CANAX</name>
<dbReference type="GO" id="GO:0005829">
    <property type="term" value="C:cytosol"/>
    <property type="evidence" value="ECO:0007669"/>
    <property type="project" value="TreeGrafter"/>
</dbReference>
<dbReference type="PANTHER" id="PTHR12395">
    <property type="entry name" value="DOM-3 RELATED"/>
    <property type="match status" value="1"/>
</dbReference>
<feature type="domain" description="RAI1-like" evidence="8">
    <location>
        <begin position="17"/>
        <end position="382"/>
    </location>
</feature>
<accession>A0AB34Q1E9</accession>
<dbReference type="InterPro" id="IPR013961">
    <property type="entry name" value="RAI1"/>
</dbReference>
<evidence type="ECO:0000256" key="6">
    <source>
        <dbReference type="ARBA" id="ARBA00048124"/>
    </source>
</evidence>
<dbReference type="GO" id="GO:0005634">
    <property type="term" value="C:nucleus"/>
    <property type="evidence" value="ECO:0007669"/>
    <property type="project" value="UniProtKB-SubCell"/>
</dbReference>
<protein>
    <recommendedName>
        <fullName evidence="7">Decapping nuclease</fullName>
        <ecNumber evidence="7">3.6.1.-</ecNumber>
    </recommendedName>
</protein>
<dbReference type="EC" id="3.6.1.-" evidence="7"/>
<dbReference type="GO" id="GO:0110155">
    <property type="term" value="P:NAD-cap decapping"/>
    <property type="evidence" value="ECO:0007669"/>
    <property type="project" value="TreeGrafter"/>
</dbReference>
<keyword evidence="7" id="KW-0539">Nucleus</keyword>
<dbReference type="GO" id="GO:0034353">
    <property type="term" value="F:mRNA 5'-diphosphatase activity"/>
    <property type="evidence" value="ECO:0007669"/>
    <property type="project" value="TreeGrafter"/>
</dbReference>
<reference evidence="9 10" key="1">
    <citation type="submission" date="2013-12" db="EMBL/GenBank/DDBJ databases">
        <title>The Genome Sequence of Candida albicans P78048.</title>
        <authorList>
            <consortium name="The Broad Institute Genome Sequencing Platform"/>
            <consortium name="The Broad Institute Genome Sequencing Center for Infectious Disease"/>
            <person name="Cuomo C."/>
            <person name="Bennett R."/>
            <person name="Hirakawa M."/>
            <person name="Noverr M."/>
            <person name="Mitchell A."/>
            <person name="Young S.K."/>
            <person name="Zeng Q."/>
            <person name="Gargeya S."/>
            <person name="Fitzgerald M."/>
            <person name="Abouelleil A."/>
            <person name="Alvarado L."/>
            <person name="Berlin A.M."/>
            <person name="Chapman S.B."/>
            <person name="Dewar J."/>
            <person name="Goldberg J."/>
            <person name="Griggs A."/>
            <person name="Gujja S."/>
            <person name="Hansen M."/>
            <person name="Howarth C."/>
            <person name="Imamovic A."/>
            <person name="Larimer J."/>
            <person name="McCowan C."/>
            <person name="Murphy C."/>
            <person name="Pearson M."/>
            <person name="Priest M."/>
            <person name="Roberts A."/>
            <person name="Saif S."/>
            <person name="Shea T."/>
            <person name="Sykes S."/>
            <person name="Wortman J."/>
            <person name="Nusbaum C."/>
            <person name="Birren B."/>
        </authorList>
    </citation>
    <scope>NUCLEOTIDE SEQUENCE [LARGE SCALE GENOMIC DNA]</scope>
    <source>
        <strain evidence="9 10">P78048</strain>
    </source>
</reference>
<comment type="function">
    <text evidence="7">Decapping enzyme for NAD-capped RNAs: specifically hydrolyzes the nicotinamide adenine dinucleotide (NAD) cap from a subset of RNAs by removing the entire NAD moiety from the 5'-end of an NAD-capped RNA.</text>
</comment>
<keyword evidence="3 7" id="KW-0540">Nuclease</keyword>
<dbReference type="PANTHER" id="PTHR12395:SF9">
    <property type="entry name" value="DECAPPING AND EXORIBONUCLEASE PROTEIN"/>
    <property type="match status" value="1"/>
</dbReference>
<comment type="caution">
    <text evidence="9">The sequence shown here is derived from an EMBL/GenBank/DDBJ whole genome shotgun (WGS) entry which is preliminary data.</text>
</comment>
<comment type="catalytic activity">
    <reaction evidence="6">
        <text>a 5'-end NAD(+)-phospho-ribonucleoside in mRNA + H2O = a 5'-end phospho-ribonucleoside in mRNA + NAD(+) + H(+)</text>
        <dbReference type="Rhea" id="RHEA:60880"/>
        <dbReference type="Rhea" id="RHEA-COMP:15692"/>
        <dbReference type="Rhea" id="RHEA-COMP:15698"/>
        <dbReference type="ChEBI" id="CHEBI:15377"/>
        <dbReference type="ChEBI" id="CHEBI:15378"/>
        <dbReference type="ChEBI" id="CHEBI:57540"/>
        <dbReference type="ChEBI" id="CHEBI:138282"/>
        <dbReference type="ChEBI" id="CHEBI:144029"/>
    </reaction>
    <physiologicalReaction direction="left-to-right" evidence="6">
        <dbReference type="Rhea" id="RHEA:60881"/>
    </physiologicalReaction>
</comment>
<evidence type="ECO:0000259" key="8">
    <source>
        <dbReference type="Pfam" id="PF08652"/>
    </source>
</evidence>
<dbReference type="InterPro" id="IPR039039">
    <property type="entry name" value="RAI1-like_fam"/>
</dbReference>
<evidence type="ECO:0000256" key="5">
    <source>
        <dbReference type="ARBA" id="ARBA00044692"/>
    </source>
</evidence>
<evidence type="ECO:0000256" key="4">
    <source>
        <dbReference type="ARBA" id="ARBA00044676"/>
    </source>
</evidence>